<evidence type="ECO:0000256" key="2">
    <source>
        <dbReference type="ARBA" id="ARBA00023002"/>
    </source>
</evidence>
<comment type="similarity">
    <text evidence="1">Belongs to the short-chain dehydrogenases/reductases (SDR) family.</text>
</comment>
<dbReference type="PRINTS" id="PR00081">
    <property type="entry name" value="GDHRDH"/>
</dbReference>
<dbReference type="PANTHER" id="PTHR44196:SF3">
    <property type="entry name" value="SHORT CHAIN DEHYDROGENASE FAMILY PROTEIN"/>
    <property type="match status" value="1"/>
</dbReference>
<dbReference type="PANTHER" id="PTHR44196">
    <property type="entry name" value="DEHYDROGENASE/REDUCTASE SDR FAMILY MEMBER 7B"/>
    <property type="match status" value="1"/>
</dbReference>
<feature type="domain" description="Ketoreductase" evidence="3">
    <location>
        <begin position="7"/>
        <end position="179"/>
    </location>
</feature>
<gene>
    <name evidence="4" type="ORF">RZS32_005785</name>
</gene>
<evidence type="ECO:0000313" key="4">
    <source>
        <dbReference type="EMBL" id="WYK19379.1"/>
    </source>
</evidence>
<dbReference type="InterPro" id="IPR020904">
    <property type="entry name" value="Sc_DH/Rdtase_CS"/>
</dbReference>
<evidence type="ECO:0000259" key="3">
    <source>
        <dbReference type="SMART" id="SM00822"/>
    </source>
</evidence>
<dbReference type="SUPFAM" id="SSF51735">
    <property type="entry name" value="NAD(P)-binding Rossmann-fold domains"/>
    <property type="match status" value="1"/>
</dbReference>
<dbReference type="SMART" id="SM00822">
    <property type="entry name" value="PKS_KR"/>
    <property type="match status" value="1"/>
</dbReference>
<keyword evidence="2" id="KW-0560">Oxidoreductase</keyword>
<evidence type="ECO:0000256" key="1">
    <source>
        <dbReference type="ARBA" id="ARBA00006484"/>
    </source>
</evidence>
<dbReference type="InterPro" id="IPR002347">
    <property type="entry name" value="SDR_fam"/>
</dbReference>
<dbReference type="EMBL" id="CP146606">
    <property type="protein sequence ID" value="WYK19379.1"/>
    <property type="molecule type" value="Genomic_DNA"/>
</dbReference>
<evidence type="ECO:0000313" key="5">
    <source>
        <dbReference type="Proteomes" id="UP001281305"/>
    </source>
</evidence>
<dbReference type="Pfam" id="PF00106">
    <property type="entry name" value="adh_short"/>
    <property type="match status" value="1"/>
</dbReference>
<proteinExistence type="inferred from homology"/>
<dbReference type="InterPro" id="IPR036291">
    <property type="entry name" value="NAD(P)-bd_dom_sf"/>
</dbReference>
<reference evidence="4 5" key="1">
    <citation type="submission" date="2024-02" db="EMBL/GenBank/DDBJ databases">
        <title>Roseovarius strain W115 nov., isolated from a marine algae.</title>
        <authorList>
            <person name="Lee M.W."/>
            <person name="Lee J.K."/>
            <person name="Kim J.M."/>
            <person name="Choi D.G."/>
            <person name="Baek J.H."/>
            <person name="Bayburt H."/>
            <person name="Jung J.J."/>
            <person name="Han D.M."/>
            <person name="Jeon C.O."/>
        </authorList>
    </citation>
    <scope>NUCLEOTIDE SEQUENCE [LARGE SCALE GENOMIC DNA]</scope>
    <source>
        <strain evidence="4 5">W115</strain>
    </source>
</reference>
<accession>A0ABZ2TI73</accession>
<organism evidence="4 5">
    <name type="scientific">Roseovarius rhodophyticola</name>
    <dbReference type="NCBI Taxonomy" id="3080827"/>
    <lineage>
        <taxon>Bacteria</taxon>
        <taxon>Pseudomonadati</taxon>
        <taxon>Pseudomonadota</taxon>
        <taxon>Alphaproteobacteria</taxon>
        <taxon>Rhodobacterales</taxon>
        <taxon>Roseobacteraceae</taxon>
        <taxon>Roseovarius</taxon>
    </lineage>
</organism>
<dbReference type="RefSeq" id="WP_317056075.1">
    <property type="nucleotide sequence ID" value="NZ_CP146606.1"/>
</dbReference>
<sequence length="244" mass="26564">MTELSGKRYWLVGASEGLGAALAAKLSAVGADVVLSARNAERLAEVAAGLPRPADIVPVDIADDASVAEAAKAVGDIDGVVLLAGVYWPMPATEWKPEDAVKMADINFTGFIRVLGHVVPQMVEKDAGHIVITGSLSGFRGLPGAIGYGASKAGVMSLAESMRADLRKTGVRVQLANPGFIKTRLTDRNEFKMPFLMTPEEAAQEMLELMFDEDAFDRHFPRVFSWVFRLSRFMPNWLYYRLFA</sequence>
<name>A0ABZ2TI73_9RHOB</name>
<protein>
    <submittedName>
        <fullName evidence="4">SDR family NAD(P)-dependent oxidoreductase</fullName>
    </submittedName>
</protein>
<dbReference type="Proteomes" id="UP001281305">
    <property type="component" value="Chromosome"/>
</dbReference>
<dbReference type="PROSITE" id="PS00061">
    <property type="entry name" value="ADH_SHORT"/>
    <property type="match status" value="1"/>
</dbReference>
<dbReference type="Gene3D" id="3.40.50.720">
    <property type="entry name" value="NAD(P)-binding Rossmann-like Domain"/>
    <property type="match status" value="1"/>
</dbReference>
<dbReference type="InterPro" id="IPR057326">
    <property type="entry name" value="KR_dom"/>
</dbReference>
<keyword evidence="5" id="KW-1185">Reference proteome</keyword>